<dbReference type="Proteomes" id="UP001202248">
    <property type="component" value="Unassembled WGS sequence"/>
</dbReference>
<protein>
    <submittedName>
        <fullName evidence="1">Uncharacterized protein</fullName>
    </submittedName>
</protein>
<dbReference type="EMBL" id="JAKWBL010000001">
    <property type="protein sequence ID" value="MCH5597564.1"/>
    <property type="molecule type" value="Genomic_DNA"/>
</dbReference>
<evidence type="ECO:0000313" key="1">
    <source>
        <dbReference type="EMBL" id="MCH5597564.1"/>
    </source>
</evidence>
<sequence length="72" mass="8094">MAREILETKRKALKINLDASVYGTFAEIGAGQEVARNFLQLAPLPAQWPKQCRRTTCLSVMPFMELKKLAVT</sequence>
<keyword evidence="2" id="KW-1185">Reference proteome</keyword>
<organism evidence="1 2">
    <name type="scientific">Niabella ginsengisoli</name>
    <dbReference type="NCBI Taxonomy" id="522298"/>
    <lineage>
        <taxon>Bacteria</taxon>
        <taxon>Pseudomonadati</taxon>
        <taxon>Bacteroidota</taxon>
        <taxon>Chitinophagia</taxon>
        <taxon>Chitinophagales</taxon>
        <taxon>Chitinophagaceae</taxon>
        <taxon>Niabella</taxon>
    </lineage>
</organism>
<proteinExistence type="predicted"/>
<name>A0ABS9SGS0_9BACT</name>
<accession>A0ABS9SGS0</accession>
<evidence type="ECO:0000313" key="2">
    <source>
        <dbReference type="Proteomes" id="UP001202248"/>
    </source>
</evidence>
<gene>
    <name evidence="1" type="ORF">MKP09_06410</name>
</gene>
<dbReference type="RefSeq" id="WP_240826943.1">
    <property type="nucleotide sequence ID" value="NZ_JAKWBL010000001.1"/>
</dbReference>
<reference evidence="1 2" key="1">
    <citation type="submission" date="2022-02" db="EMBL/GenBank/DDBJ databases">
        <authorList>
            <person name="Min J."/>
        </authorList>
    </citation>
    <scope>NUCLEOTIDE SEQUENCE [LARGE SCALE GENOMIC DNA]</scope>
    <source>
        <strain evidence="1 2">GR10-1</strain>
    </source>
</reference>
<comment type="caution">
    <text evidence="1">The sequence shown here is derived from an EMBL/GenBank/DDBJ whole genome shotgun (WGS) entry which is preliminary data.</text>
</comment>